<sequence length="333" mass="33872">MAALSGRVSDAWTRPSPTVAAAPAEATGVAHAKVILLGEHAVVHGAPAIALPVHGLTLTATVTRTDRPLWIDSVLYRGPIASAPELLAAPLTAITETLRHVGAPATGLAVRIDGEIPAERGLGSSAAVAAAIATAVARSHGVELDDAARFDLTQAAERVAHGRPSGLDARSVVSETPVWFQAGTARALPSALGGVFVIADTGLHGRTREAVGDVAALRTAEPDRVAGILTRIREHTEAAVTDLAADDRASLGARMSDTHALLRELTVSNAQLDRLVASATAAGALGAKLTGGGRGGCVLALADTDEIAAQVAAAMRANGAERTWMLHPEDIAA</sequence>
<dbReference type="Gene3D" id="3.30.70.890">
    <property type="entry name" value="GHMP kinase, C-terminal domain"/>
    <property type="match status" value="1"/>
</dbReference>
<proteinExistence type="predicted"/>
<gene>
    <name evidence="13" type="primary">mvk</name>
    <name evidence="13" type="ORF">PU630_03715</name>
</gene>
<dbReference type="InterPro" id="IPR036554">
    <property type="entry name" value="GHMP_kinase_C_sf"/>
</dbReference>
<dbReference type="EMBL" id="CP119108">
    <property type="protein sequence ID" value="WEG09685.1"/>
    <property type="molecule type" value="Genomic_DNA"/>
</dbReference>
<keyword evidence="6" id="KW-0067">ATP-binding</keyword>
<evidence type="ECO:0000256" key="4">
    <source>
        <dbReference type="ARBA" id="ARBA00022741"/>
    </source>
</evidence>
<comment type="pathway">
    <text evidence="9">Isoprenoid biosynthesis; isopentenyl diphosphate biosynthesis via mevalonate pathway; isopentenyl diphosphate from (R)-mevalonate: step 1/3.</text>
</comment>
<dbReference type="InterPro" id="IPR006204">
    <property type="entry name" value="GHMP_kinase_N_dom"/>
</dbReference>
<feature type="domain" description="GHMP kinase C-terminal" evidence="12">
    <location>
        <begin position="241"/>
        <end position="320"/>
    </location>
</feature>
<dbReference type="PRINTS" id="PR00959">
    <property type="entry name" value="MEVGALKINASE"/>
</dbReference>
<reference evidence="13 14" key="1">
    <citation type="submission" date="2023-03" db="EMBL/GenBank/DDBJ databases">
        <title>Genome sequence of Microbacterium sp. KACC 23027.</title>
        <authorList>
            <person name="Kim S."/>
            <person name="Heo J."/>
            <person name="Kwon S.-W."/>
        </authorList>
    </citation>
    <scope>NUCLEOTIDE SEQUENCE [LARGE SCALE GENOMIC DNA]</scope>
    <source>
        <strain evidence="13 14">KACC 23027</strain>
    </source>
</reference>
<evidence type="ECO:0000256" key="7">
    <source>
        <dbReference type="ARBA" id="ARBA00022842"/>
    </source>
</evidence>
<keyword evidence="7" id="KW-0460">Magnesium</keyword>
<dbReference type="NCBIfam" id="TIGR00549">
    <property type="entry name" value="mevalon_kin"/>
    <property type="match status" value="1"/>
</dbReference>
<evidence type="ECO:0000259" key="12">
    <source>
        <dbReference type="Pfam" id="PF08544"/>
    </source>
</evidence>
<evidence type="ECO:0000256" key="5">
    <source>
        <dbReference type="ARBA" id="ARBA00022777"/>
    </source>
</evidence>
<keyword evidence="5 13" id="KW-0418">Kinase</keyword>
<keyword evidence="14" id="KW-1185">Reference proteome</keyword>
<dbReference type="InterPro" id="IPR014721">
    <property type="entry name" value="Ribsml_uS5_D2-typ_fold_subgr"/>
</dbReference>
<dbReference type="InterPro" id="IPR006205">
    <property type="entry name" value="Mev_gal_kin"/>
</dbReference>
<dbReference type="GO" id="GO:0004496">
    <property type="term" value="F:mevalonate kinase activity"/>
    <property type="evidence" value="ECO:0007669"/>
    <property type="project" value="UniProtKB-EC"/>
</dbReference>
<dbReference type="PANTHER" id="PTHR43290">
    <property type="entry name" value="MEVALONATE KINASE"/>
    <property type="match status" value="1"/>
</dbReference>
<dbReference type="SUPFAM" id="SSF55060">
    <property type="entry name" value="GHMP Kinase, C-terminal domain"/>
    <property type="match status" value="1"/>
</dbReference>
<name>A0ABY8BZQ6_9MICO</name>
<evidence type="ECO:0000256" key="9">
    <source>
        <dbReference type="ARBA" id="ARBA00029438"/>
    </source>
</evidence>
<evidence type="ECO:0000313" key="14">
    <source>
        <dbReference type="Proteomes" id="UP001214553"/>
    </source>
</evidence>
<dbReference type="RefSeq" id="WP_275279008.1">
    <property type="nucleotide sequence ID" value="NZ_CP119108.1"/>
</dbReference>
<protein>
    <submittedName>
        <fullName evidence="13">Mevalonate kinase</fullName>
        <ecNumber evidence="13">2.7.1.36</ecNumber>
    </submittedName>
</protein>
<keyword evidence="3 13" id="KW-0808">Transferase</keyword>
<evidence type="ECO:0000256" key="2">
    <source>
        <dbReference type="ARBA" id="ARBA00022516"/>
    </source>
</evidence>
<keyword evidence="4" id="KW-0547">Nucleotide-binding</keyword>
<dbReference type="EC" id="2.7.1.36" evidence="13"/>
<evidence type="ECO:0000256" key="8">
    <source>
        <dbReference type="ARBA" id="ARBA00023098"/>
    </source>
</evidence>
<evidence type="ECO:0000313" key="13">
    <source>
        <dbReference type="EMBL" id="WEG09685.1"/>
    </source>
</evidence>
<feature type="domain" description="GHMP kinase N-terminal" evidence="11">
    <location>
        <begin position="93"/>
        <end position="168"/>
    </location>
</feature>
<dbReference type="Proteomes" id="UP001214553">
    <property type="component" value="Chromosome"/>
</dbReference>
<evidence type="ECO:0000256" key="10">
    <source>
        <dbReference type="SAM" id="MobiDB-lite"/>
    </source>
</evidence>
<accession>A0ABY8BZQ6</accession>
<dbReference type="SUPFAM" id="SSF54211">
    <property type="entry name" value="Ribosomal protein S5 domain 2-like"/>
    <property type="match status" value="1"/>
</dbReference>
<dbReference type="InterPro" id="IPR013750">
    <property type="entry name" value="GHMP_kinase_C_dom"/>
</dbReference>
<dbReference type="PANTHER" id="PTHR43290:SF2">
    <property type="entry name" value="MEVALONATE KINASE"/>
    <property type="match status" value="1"/>
</dbReference>
<evidence type="ECO:0000256" key="3">
    <source>
        <dbReference type="ARBA" id="ARBA00022679"/>
    </source>
</evidence>
<evidence type="ECO:0000256" key="1">
    <source>
        <dbReference type="ARBA" id="ARBA00022490"/>
    </source>
</evidence>
<dbReference type="Pfam" id="PF00288">
    <property type="entry name" value="GHMP_kinases_N"/>
    <property type="match status" value="1"/>
</dbReference>
<keyword evidence="1" id="KW-0963">Cytoplasm</keyword>
<dbReference type="Gene3D" id="3.30.230.10">
    <property type="match status" value="1"/>
</dbReference>
<feature type="region of interest" description="Disordered" evidence="10">
    <location>
        <begin position="1"/>
        <end position="23"/>
    </location>
</feature>
<dbReference type="InterPro" id="IPR020568">
    <property type="entry name" value="Ribosomal_Su5_D2-typ_SF"/>
</dbReference>
<organism evidence="13 14">
    <name type="scientific">Microbacterium horticulturae</name>
    <dbReference type="NCBI Taxonomy" id="3028316"/>
    <lineage>
        <taxon>Bacteria</taxon>
        <taxon>Bacillati</taxon>
        <taxon>Actinomycetota</taxon>
        <taxon>Actinomycetes</taxon>
        <taxon>Micrococcales</taxon>
        <taxon>Microbacteriaceae</taxon>
        <taxon>Microbacterium</taxon>
    </lineage>
</organism>
<keyword evidence="2" id="KW-0444">Lipid biosynthesis</keyword>
<dbReference type="Pfam" id="PF08544">
    <property type="entry name" value="GHMP_kinases_C"/>
    <property type="match status" value="1"/>
</dbReference>
<evidence type="ECO:0000256" key="6">
    <source>
        <dbReference type="ARBA" id="ARBA00022840"/>
    </source>
</evidence>
<keyword evidence="8" id="KW-0443">Lipid metabolism</keyword>
<evidence type="ECO:0000259" key="11">
    <source>
        <dbReference type="Pfam" id="PF00288"/>
    </source>
</evidence>